<dbReference type="OrthoDB" id="70064at2157"/>
<dbReference type="InterPro" id="IPR016181">
    <property type="entry name" value="Acyl_CoA_acyltransferase"/>
</dbReference>
<feature type="domain" description="N-acetyltransferase" evidence="1">
    <location>
        <begin position="2"/>
        <end position="151"/>
    </location>
</feature>
<dbReference type="InterPro" id="IPR050276">
    <property type="entry name" value="MshD_Acetyltransferase"/>
</dbReference>
<protein>
    <submittedName>
        <fullName evidence="2">N-acetyltransferase GCN5</fullName>
    </submittedName>
</protein>
<dbReference type="Proteomes" id="UP000007360">
    <property type="component" value="Unassembled WGS sequence"/>
</dbReference>
<dbReference type="Pfam" id="PF00583">
    <property type="entry name" value="Acetyltransf_1"/>
    <property type="match status" value="1"/>
</dbReference>
<dbReference type="SUPFAM" id="SSF55729">
    <property type="entry name" value="Acyl-CoA N-acyltransferases (Nat)"/>
    <property type="match status" value="1"/>
</dbReference>
<name>K2R900_METFP</name>
<organism evidence="2 3">
    <name type="scientific">Methanobacterium formicicum (strain DSM 3637 / PP1)</name>
    <dbReference type="NCBI Taxonomy" id="1204725"/>
    <lineage>
        <taxon>Archaea</taxon>
        <taxon>Methanobacteriati</taxon>
        <taxon>Methanobacteriota</taxon>
        <taxon>Methanomada group</taxon>
        <taxon>Methanobacteria</taxon>
        <taxon>Methanobacteriales</taxon>
        <taxon>Methanobacteriaceae</taxon>
        <taxon>Methanobacterium</taxon>
    </lineage>
</organism>
<reference evidence="2 3" key="1">
    <citation type="journal article" date="2012" name="J. Bacteriol.">
        <title>Draft genome sequence of Methanobacterium formicicum DSM 3637, an archaebacterium isolated from the methane producer amoeba Pelomyxa palustris.</title>
        <authorList>
            <person name="Gutierrez G."/>
        </authorList>
    </citation>
    <scope>NUCLEOTIDE SEQUENCE [LARGE SCALE GENOMIC DNA]</scope>
    <source>
        <strain evidence="3">DSM 3637 / PP1</strain>
    </source>
</reference>
<dbReference type="PANTHER" id="PTHR43617:SF2">
    <property type="entry name" value="UPF0039 PROTEIN SLL0451"/>
    <property type="match status" value="1"/>
</dbReference>
<dbReference type="CDD" id="cd04301">
    <property type="entry name" value="NAT_SF"/>
    <property type="match status" value="1"/>
</dbReference>
<dbReference type="Gene3D" id="3.40.630.30">
    <property type="match status" value="1"/>
</dbReference>
<dbReference type="GO" id="GO:0016747">
    <property type="term" value="F:acyltransferase activity, transferring groups other than amino-acyl groups"/>
    <property type="evidence" value="ECO:0007669"/>
    <property type="project" value="InterPro"/>
</dbReference>
<comment type="caution">
    <text evidence="2">The sequence shown here is derived from an EMBL/GenBank/DDBJ whole genome shotgun (WGS) entry which is preliminary data.</text>
</comment>
<dbReference type="PROSITE" id="PS51186">
    <property type="entry name" value="GNAT"/>
    <property type="match status" value="1"/>
</dbReference>
<evidence type="ECO:0000313" key="2">
    <source>
        <dbReference type="EMBL" id="EKF84774.1"/>
    </source>
</evidence>
<dbReference type="PANTHER" id="PTHR43617">
    <property type="entry name" value="L-AMINO ACID N-ACETYLTRANSFERASE"/>
    <property type="match status" value="1"/>
</dbReference>
<proteinExistence type="predicted"/>
<dbReference type="AlphaFoldDB" id="K2R900"/>
<keyword evidence="3" id="KW-1185">Reference proteome</keyword>
<dbReference type="EMBL" id="AMPO01000013">
    <property type="protein sequence ID" value="EKF84774.1"/>
    <property type="molecule type" value="Genomic_DNA"/>
</dbReference>
<gene>
    <name evidence="2" type="ORF">A994_12211</name>
</gene>
<dbReference type="InterPro" id="IPR000182">
    <property type="entry name" value="GNAT_dom"/>
</dbReference>
<sequence length="172" mass="18984">MFKCRPEKDADRKAIFEINRLAFGQETESCLVDMLRESENYVNGLSLVAEKDGEVVGHILFTKISLEPPNGDFVGLALAPMAVRPDLQRQGIGSSLIIEGLKACKSRGYKTIIVIGHPNYYPRFGFSSAREKGLESPFPEPDEAFMVLELVPGCLDGVEGIITFAPEFTEVE</sequence>
<dbReference type="PATRIC" id="fig|1204725.3.peg.2453"/>
<accession>K2R900</accession>
<evidence type="ECO:0000259" key="1">
    <source>
        <dbReference type="PROSITE" id="PS51186"/>
    </source>
</evidence>
<dbReference type="RefSeq" id="WP_004031973.1">
    <property type="nucleotide sequence ID" value="NZ_AMPO01000013.1"/>
</dbReference>
<evidence type="ECO:0000313" key="3">
    <source>
        <dbReference type="Proteomes" id="UP000007360"/>
    </source>
</evidence>